<dbReference type="GO" id="GO:1990862">
    <property type="term" value="C:nuclear membrane complex Bqt3-Bqt4"/>
    <property type="evidence" value="ECO:0007669"/>
    <property type="project" value="InterPro"/>
</dbReference>
<evidence type="ECO:0000313" key="4">
    <source>
        <dbReference type="EMBL" id="PWN92452.1"/>
    </source>
</evidence>
<feature type="compositionally biased region" description="Polar residues" evidence="1">
    <location>
        <begin position="349"/>
        <end position="360"/>
    </location>
</feature>
<accession>A0A316YTJ7</accession>
<evidence type="ECO:0000259" key="3">
    <source>
        <dbReference type="PROSITE" id="PS51299"/>
    </source>
</evidence>
<evidence type="ECO:0000256" key="1">
    <source>
        <dbReference type="SAM" id="MobiDB-lite"/>
    </source>
</evidence>
<feature type="region of interest" description="Disordered" evidence="1">
    <location>
        <begin position="1"/>
        <end position="99"/>
    </location>
</feature>
<dbReference type="InterPro" id="IPR036887">
    <property type="entry name" value="HTH_APSES_sf"/>
</dbReference>
<dbReference type="RefSeq" id="XP_025379650.1">
    <property type="nucleotide sequence ID" value="XM_025521403.1"/>
</dbReference>
<keyword evidence="2" id="KW-0812">Transmembrane</keyword>
<dbReference type="SUPFAM" id="SSF54616">
    <property type="entry name" value="DNA-binding domain of Mlu1-box binding protein MBP1"/>
    <property type="match status" value="1"/>
</dbReference>
<dbReference type="OrthoDB" id="1935484at2759"/>
<dbReference type="InParanoid" id="A0A316YTJ7"/>
<protein>
    <recommendedName>
        <fullName evidence="3">HTH APSES-type domain-containing protein</fullName>
    </recommendedName>
</protein>
<dbReference type="InterPro" id="IPR003163">
    <property type="entry name" value="Tscrpt_reg_HTH_APSES-type"/>
</dbReference>
<dbReference type="PROSITE" id="PS51299">
    <property type="entry name" value="HTH_APSES"/>
    <property type="match status" value="1"/>
</dbReference>
<dbReference type="PANTHER" id="PTHR38044:SF1">
    <property type="entry name" value="BOUQUET FORMATION PROTEIN 4"/>
    <property type="match status" value="1"/>
</dbReference>
<dbReference type="EMBL" id="KZ819635">
    <property type="protein sequence ID" value="PWN92452.1"/>
    <property type="molecule type" value="Genomic_DNA"/>
</dbReference>
<feature type="region of interest" description="Disordered" evidence="1">
    <location>
        <begin position="180"/>
        <end position="219"/>
    </location>
</feature>
<keyword evidence="5" id="KW-1185">Reference proteome</keyword>
<dbReference type="Proteomes" id="UP000245768">
    <property type="component" value="Unassembled WGS sequence"/>
</dbReference>
<keyword evidence="2" id="KW-1133">Transmembrane helix</keyword>
<feature type="region of interest" description="Disordered" evidence="1">
    <location>
        <begin position="254"/>
        <end position="331"/>
    </location>
</feature>
<dbReference type="AlphaFoldDB" id="A0A316YTJ7"/>
<feature type="compositionally biased region" description="Low complexity" evidence="1">
    <location>
        <begin position="77"/>
        <end position="88"/>
    </location>
</feature>
<proteinExistence type="predicted"/>
<reference evidence="4 5" key="1">
    <citation type="journal article" date="2018" name="Mol. Biol. Evol.">
        <title>Broad Genomic Sampling Reveals a Smut Pathogenic Ancestry of the Fungal Clade Ustilaginomycotina.</title>
        <authorList>
            <person name="Kijpornyongpan T."/>
            <person name="Mondo S.J."/>
            <person name="Barry K."/>
            <person name="Sandor L."/>
            <person name="Lee J."/>
            <person name="Lipzen A."/>
            <person name="Pangilinan J."/>
            <person name="LaButti K."/>
            <person name="Hainaut M."/>
            <person name="Henrissat B."/>
            <person name="Grigoriev I.V."/>
            <person name="Spatafora J.W."/>
            <person name="Aime M.C."/>
        </authorList>
    </citation>
    <scope>NUCLEOTIDE SEQUENCE [LARGE SCALE GENOMIC DNA]</scope>
    <source>
        <strain evidence="4 5">MCA 4198</strain>
    </source>
</reference>
<dbReference type="STRING" id="215250.A0A316YTJ7"/>
<organism evidence="4 5">
    <name type="scientific">Acaromyces ingoldii</name>
    <dbReference type="NCBI Taxonomy" id="215250"/>
    <lineage>
        <taxon>Eukaryota</taxon>
        <taxon>Fungi</taxon>
        <taxon>Dikarya</taxon>
        <taxon>Basidiomycota</taxon>
        <taxon>Ustilaginomycotina</taxon>
        <taxon>Exobasidiomycetes</taxon>
        <taxon>Exobasidiales</taxon>
        <taxon>Cryptobasidiaceae</taxon>
        <taxon>Acaromyces</taxon>
    </lineage>
</organism>
<sequence>MAGSRRSTPRRARSSSVASNVSTASAKQENTTPRKKAASKREASASARATPTPKDKDAGAADVETTPSAASKKENGLRAAQAKALAARPPLPERRNPVLPDADVPVKVQVIRRDGQNIIIGRVKLPTVNGTDHSFLLKRFDTNALAASSMYRLAFPYADGEAERGEMEYLEKRYDAEMANGGLEPARRRPRGRPSKKAAQEHDEAAMAERKLPPGSTGVRLQGTWIPSADALEVAKEYGLTRYAQPLIEAKAEYSDDNGGPVLTPSKNDKVSTPSRSTKRQRRIDEQEVGLDGESPSVTRTRTTRTTQPDGSERIEIEQTETSIESSKGLTEAQIQAELQASKALAQGLRQSADSSSTTRGTKRRAANQAPSANIDVLADDDEDTNNAVVRSIRSGARAARRRPVATATGALGAAGAVGVGALAWISGGNLDMAVSLVQQGLQNAGSWFSF</sequence>
<name>A0A316YTJ7_9BASI</name>
<feature type="region of interest" description="Disordered" evidence="1">
    <location>
        <begin position="346"/>
        <end position="380"/>
    </location>
</feature>
<keyword evidence="2" id="KW-0472">Membrane</keyword>
<dbReference type="GeneID" id="37043319"/>
<feature type="compositionally biased region" description="Low complexity" evidence="1">
    <location>
        <begin position="14"/>
        <end position="26"/>
    </location>
</feature>
<feature type="compositionally biased region" description="Basic and acidic residues" evidence="1">
    <location>
        <begin position="198"/>
        <end position="212"/>
    </location>
</feature>
<gene>
    <name evidence="4" type="ORF">FA10DRAFT_266212</name>
</gene>
<dbReference type="GO" id="GO:0003677">
    <property type="term" value="F:DNA binding"/>
    <property type="evidence" value="ECO:0007669"/>
    <property type="project" value="InterPro"/>
</dbReference>
<dbReference type="GO" id="GO:0044820">
    <property type="term" value="P:mitotic telomere tethering at nuclear periphery"/>
    <property type="evidence" value="ECO:0007669"/>
    <property type="project" value="TreeGrafter"/>
</dbReference>
<dbReference type="PANTHER" id="PTHR38044">
    <property type="entry name" value="BOUQUET FORMATION PROTEIN 4"/>
    <property type="match status" value="1"/>
</dbReference>
<evidence type="ECO:0000256" key="2">
    <source>
        <dbReference type="SAM" id="Phobius"/>
    </source>
</evidence>
<evidence type="ECO:0000313" key="5">
    <source>
        <dbReference type="Proteomes" id="UP000245768"/>
    </source>
</evidence>
<dbReference type="GO" id="GO:0070197">
    <property type="term" value="P:meiotic attachment of telomere to nuclear envelope"/>
    <property type="evidence" value="ECO:0007669"/>
    <property type="project" value="InterPro"/>
</dbReference>
<feature type="domain" description="HTH APSES-type" evidence="3">
    <location>
        <begin position="114"/>
        <end position="261"/>
    </location>
</feature>
<dbReference type="InterPro" id="IPR037548">
    <property type="entry name" value="Bqt4"/>
</dbReference>
<feature type="transmembrane region" description="Helical" evidence="2">
    <location>
        <begin position="405"/>
        <end position="426"/>
    </location>
</feature>
<dbReference type="Gene3D" id="3.10.260.10">
    <property type="entry name" value="Transcription regulator HTH, APSES-type DNA-binding domain"/>
    <property type="match status" value="1"/>
</dbReference>